<name>A0ACD5F6Y7_RHILE</name>
<dbReference type="EMBL" id="CP171844">
    <property type="protein sequence ID" value="XKQ40992.1"/>
    <property type="molecule type" value="Genomic_DNA"/>
</dbReference>
<sequence length="154" mass="16723">MRPPLSLLQSPPPSVFLGLDPRIHSRLHQHRAWIPGSRPGMTEAGGTFPLNSPAGAADGMSRASGSRRWTTNGMMCQKSAPHISVETILGLREDKKDRTRAQLLEAALDLIHKRGFEETTVADIAASRHANASAGRYDVHTSNRSRSSPAQPRA</sequence>
<gene>
    <name evidence="1" type="ORF">A4A59_003545</name>
</gene>
<reference evidence="1" key="1">
    <citation type="submission" date="2024-10" db="EMBL/GenBank/DDBJ databases">
        <title>Strain of Rhizobium-related bacteria isolated fromm roots of Vavilovia formosa.</title>
        <authorList>
            <person name="Kimeklis A."/>
            <person name="Afonin A."/>
        </authorList>
    </citation>
    <scope>NUCLEOTIDE SEQUENCE</scope>
    <source>
        <strain evidence="1">Vaf12</strain>
    </source>
</reference>
<organism evidence="1 2">
    <name type="scientific">Rhizobium leguminosarum</name>
    <dbReference type="NCBI Taxonomy" id="384"/>
    <lineage>
        <taxon>Bacteria</taxon>
        <taxon>Pseudomonadati</taxon>
        <taxon>Pseudomonadota</taxon>
        <taxon>Alphaproteobacteria</taxon>
        <taxon>Hyphomicrobiales</taxon>
        <taxon>Rhizobiaceae</taxon>
        <taxon>Rhizobium/Agrobacterium group</taxon>
        <taxon>Rhizobium</taxon>
    </lineage>
</organism>
<protein>
    <submittedName>
        <fullName evidence="1">TetR/AcrR family transcriptional regulator</fullName>
    </submittedName>
</protein>
<evidence type="ECO:0000313" key="2">
    <source>
        <dbReference type="Proteomes" id="UP000076193"/>
    </source>
</evidence>
<dbReference type="Proteomes" id="UP000076193">
    <property type="component" value="Chromosome"/>
</dbReference>
<evidence type="ECO:0000313" key="1">
    <source>
        <dbReference type="EMBL" id="XKQ40992.1"/>
    </source>
</evidence>
<proteinExistence type="predicted"/>
<accession>A0ACD5F6Y7</accession>